<evidence type="ECO:0000313" key="4">
    <source>
        <dbReference type="Proteomes" id="UP001230188"/>
    </source>
</evidence>
<protein>
    <submittedName>
        <fullName evidence="3">Uncharacterized protein</fullName>
    </submittedName>
</protein>
<keyword evidence="4" id="KW-1185">Reference proteome</keyword>
<dbReference type="Pfam" id="PF00106">
    <property type="entry name" value="adh_short"/>
    <property type="match status" value="1"/>
</dbReference>
<dbReference type="PANTHER" id="PTHR47534:SF3">
    <property type="entry name" value="ALCOHOL DEHYDROGENASE-LIKE C-TERMINAL DOMAIN-CONTAINING PROTEIN"/>
    <property type="match status" value="1"/>
</dbReference>
<organism evidence="3 4">
    <name type="scientific">Chrysophaeum taylorii</name>
    <dbReference type="NCBI Taxonomy" id="2483200"/>
    <lineage>
        <taxon>Eukaryota</taxon>
        <taxon>Sar</taxon>
        <taxon>Stramenopiles</taxon>
        <taxon>Ochrophyta</taxon>
        <taxon>Pelagophyceae</taxon>
        <taxon>Pelagomonadales</taxon>
        <taxon>Pelagomonadaceae</taxon>
        <taxon>Chrysophaeum</taxon>
    </lineage>
</organism>
<reference evidence="3" key="1">
    <citation type="submission" date="2023-01" db="EMBL/GenBank/DDBJ databases">
        <title>Metagenome sequencing of chrysophaentin producing Chrysophaeum taylorii.</title>
        <authorList>
            <person name="Davison J."/>
            <person name="Bewley C."/>
        </authorList>
    </citation>
    <scope>NUCLEOTIDE SEQUENCE</scope>
    <source>
        <strain evidence="3">NIES-1699</strain>
    </source>
</reference>
<dbReference type="PANTHER" id="PTHR47534">
    <property type="entry name" value="YALI0E05731P"/>
    <property type="match status" value="1"/>
</dbReference>
<dbReference type="Proteomes" id="UP001230188">
    <property type="component" value="Unassembled WGS sequence"/>
</dbReference>
<dbReference type="Gene3D" id="3.40.50.720">
    <property type="entry name" value="NAD(P)-binding Rossmann-like Domain"/>
    <property type="match status" value="1"/>
</dbReference>
<gene>
    <name evidence="3" type="ORF">CTAYLR_001241</name>
</gene>
<evidence type="ECO:0000313" key="3">
    <source>
        <dbReference type="EMBL" id="KAJ8602494.1"/>
    </source>
</evidence>
<dbReference type="SUPFAM" id="SSF51735">
    <property type="entry name" value="NAD(P)-binding Rossmann-fold domains"/>
    <property type="match status" value="1"/>
</dbReference>
<keyword evidence="2" id="KW-1133">Transmembrane helix</keyword>
<dbReference type="InterPro" id="IPR002347">
    <property type="entry name" value="SDR_fam"/>
</dbReference>
<dbReference type="InterPro" id="IPR052228">
    <property type="entry name" value="Sec_Metab_Biosynth_Oxidored"/>
</dbReference>
<name>A0AAD7XNN9_9STRA</name>
<dbReference type="GO" id="GO:0016491">
    <property type="term" value="F:oxidoreductase activity"/>
    <property type="evidence" value="ECO:0007669"/>
    <property type="project" value="UniProtKB-KW"/>
</dbReference>
<accession>A0AAD7XNN9</accession>
<keyword evidence="2" id="KW-0472">Membrane</keyword>
<keyword evidence="2" id="KW-0812">Transmembrane</keyword>
<evidence type="ECO:0000256" key="1">
    <source>
        <dbReference type="ARBA" id="ARBA00023002"/>
    </source>
</evidence>
<dbReference type="EMBL" id="JAQMWT010000379">
    <property type="protein sequence ID" value="KAJ8602494.1"/>
    <property type="molecule type" value="Genomic_DNA"/>
</dbReference>
<dbReference type="AlphaFoldDB" id="A0AAD7XNN9"/>
<sequence length="354" mass="37290">MAGKGLVAAIKYGVVGVVVAVALGQGRLLFTLALRATSGPLDLVVGTLPGINEAELARSASGKSFLVVGGTRGIGRGIVTAIVRLGGSCTIVGRRGAAARAREVVASPGRVFVGHDVDLSTVAGCVALSDALSADGREFDVVVFTVGAWPNFSDPTTTDGLERVLQLDLLARHLVLKRLARDDLLSEGAVVVNTLASTVMMPFVSKIGVKVRLERSRPPATLATSLPPIAVAADAYLLAAATHLPARITYVGMFPGVVNTDVMLSTFPAWAVAILHALQRPISISEDETALTHLAVAMSPNCRRRRVSYWNYLLEARATHRLAYEADLADFVWNFLETTSARLAPPPDQAAAIP</sequence>
<keyword evidence="1" id="KW-0560">Oxidoreductase</keyword>
<comment type="caution">
    <text evidence="3">The sequence shown here is derived from an EMBL/GenBank/DDBJ whole genome shotgun (WGS) entry which is preliminary data.</text>
</comment>
<evidence type="ECO:0000256" key="2">
    <source>
        <dbReference type="SAM" id="Phobius"/>
    </source>
</evidence>
<feature type="transmembrane region" description="Helical" evidence="2">
    <location>
        <begin position="12"/>
        <end position="34"/>
    </location>
</feature>
<proteinExistence type="predicted"/>
<dbReference type="InterPro" id="IPR036291">
    <property type="entry name" value="NAD(P)-bd_dom_sf"/>
</dbReference>